<protein>
    <recommendedName>
        <fullName evidence="1">Tryptophan synthase beta chain-like PALP domain-containing protein</fullName>
    </recommendedName>
</protein>
<dbReference type="InterPro" id="IPR036052">
    <property type="entry name" value="TrpB-like_PALP_sf"/>
</dbReference>
<dbReference type="Gene3D" id="3.40.50.1100">
    <property type="match status" value="3"/>
</dbReference>
<gene>
    <name evidence="2" type="ORF">CISIN_1g038938mg</name>
</gene>
<dbReference type="Proteomes" id="UP000027120">
    <property type="component" value="Unassembled WGS sequence"/>
</dbReference>
<dbReference type="STRING" id="2711.A0A067EDY9"/>
<sequence>MGLLDHPSTPSRIACSMIKDAEDKGSISPGKQYNVLVEITSANAGIGLASIASSRGYKIIVKMPNTYSIQRRMSKIPNAYLLQQHENPANPKIWKDSGGKFDALVAGIRTGGTITGAEKFLKEKNLEMKVYGIESVESAVLNGGKPGLHLIQGIGIGIIPTVLDIKMLDEVKTVLLCHVVTETTKRLALKGGLL</sequence>
<organism evidence="2 3">
    <name type="scientific">Citrus sinensis</name>
    <name type="common">Sweet orange</name>
    <name type="synonym">Citrus aurantium var. sinensis</name>
    <dbReference type="NCBI Taxonomy" id="2711"/>
    <lineage>
        <taxon>Eukaryota</taxon>
        <taxon>Viridiplantae</taxon>
        <taxon>Streptophyta</taxon>
        <taxon>Embryophyta</taxon>
        <taxon>Tracheophyta</taxon>
        <taxon>Spermatophyta</taxon>
        <taxon>Magnoliopsida</taxon>
        <taxon>eudicotyledons</taxon>
        <taxon>Gunneridae</taxon>
        <taxon>Pentapetalae</taxon>
        <taxon>rosids</taxon>
        <taxon>malvids</taxon>
        <taxon>Sapindales</taxon>
        <taxon>Rutaceae</taxon>
        <taxon>Aurantioideae</taxon>
        <taxon>Citrus</taxon>
    </lineage>
</organism>
<keyword evidence="3" id="KW-1185">Reference proteome</keyword>
<dbReference type="InterPro" id="IPR001926">
    <property type="entry name" value="TrpB-like_PALP"/>
</dbReference>
<accession>A0A067EDY9</accession>
<name>A0A067EDY9_CITSI</name>
<feature type="non-terminal residue" evidence="2">
    <location>
        <position position="194"/>
    </location>
</feature>
<feature type="domain" description="Tryptophan synthase beta chain-like PALP" evidence="1">
    <location>
        <begin position="74"/>
        <end position="173"/>
    </location>
</feature>
<dbReference type="SUPFAM" id="SSF53686">
    <property type="entry name" value="Tryptophan synthase beta subunit-like PLP-dependent enzymes"/>
    <property type="match status" value="1"/>
</dbReference>
<dbReference type="PANTHER" id="PTHR10314">
    <property type="entry name" value="CYSTATHIONINE BETA-SYNTHASE"/>
    <property type="match status" value="1"/>
</dbReference>
<evidence type="ECO:0000313" key="3">
    <source>
        <dbReference type="Proteomes" id="UP000027120"/>
    </source>
</evidence>
<reference evidence="2 3" key="1">
    <citation type="submission" date="2014-04" db="EMBL/GenBank/DDBJ databases">
        <authorList>
            <consortium name="International Citrus Genome Consortium"/>
            <person name="Gmitter F."/>
            <person name="Chen C."/>
            <person name="Farmerie W."/>
            <person name="Harkins T."/>
            <person name="Desany B."/>
            <person name="Mohiuddin M."/>
            <person name="Kodira C."/>
            <person name="Borodovsky M."/>
            <person name="Lomsadze A."/>
            <person name="Burns P."/>
            <person name="Jenkins J."/>
            <person name="Prochnik S."/>
            <person name="Shu S."/>
            <person name="Chapman J."/>
            <person name="Pitluck S."/>
            <person name="Schmutz J."/>
            <person name="Rokhsar D."/>
        </authorList>
    </citation>
    <scope>NUCLEOTIDE SEQUENCE</scope>
</reference>
<dbReference type="InterPro" id="IPR050214">
    <property type="entry name" value="Cys_Synth/Cystath_Beta-Synth"/>
</dbReference>
<evidence type="ECO:0000313" key="2">
    <source>
        <dbReference type="EMBL" id="KDO53283.1"/>
    </source>
</evidence>
<dbReference type="AlphaFoldDB" id="A0A067EDY9"/>
<dbReference type="Pfam" id="PF00291">
    <property type="entry name" value="PALP"/>
    <property type="match status" value="1"/>
</dbReference>
<proteinExistence type="predicted"/>
<dbReference type="SMR" id="A0A067EDY9"/>
<evidence type="ECO:0000259" key="1">
    <source>
        <dbReference type="Pfam" id="PF00291"/>
    </source>
</evidence>
<dbReference type="EMBL" id="KK785016">
    <property type="protein sequence ID" value="KDO53283.1"/>
    <property type="molecule type" value="Genomic_DNA"/>
</dbReference>